<dbReference type="SMART" id="SM00387">
    <property type="entry name" value="HATPase_c"/>
    <property type="match status" value="1"/>
</dbReference>
<dbReference type="EC" id="2.7.13.3" evidence="2"/>
<organism evidence="8 9">
    <name type="scientific">Thermocoleostomius sinensis A174</name>
    <dbReference type="NCBI Taxonomy" id="2016057"/>
    <lineage>
        <taxon>Bacteria</taxon>
        <taxon>Bacillati</taxon>
        <taxon>Cyanobacteriota</taxon>
        <taxon>Cyanophyceae</taxon>
        <taxon>Oculatellales</taxon>
        <taxon>Oculatellaceae</taxon>
        <taxon>Thermocoleostomius</taxon>
    </lineage>
</organism>
<dbReference type="PRINTS" id="PR00344">
    <property type="entry name" value="BCTRLSENSOR"/>
</dbReference>
<reference evidence="8" key="1">
    <citation type="submission" date="2022-12" db="EMBL/GenBank/DDBJ databases">
        <title>Polyphasic identification of a Novel Hot-Spring Cyanobacterium Ocullathermofonsia sinensis gen nov. sp. nov. and Genomic Insights on its Adaptations to the Thermal Habitat.</title>
        <authorList>
            <person name="Daroch M."/>
            <person name="Tang J."/>
            <person name="Jiang Y."/>
        </authorList>
    </citation>
    <scope>NUCLEOTIDE SEQUENCE</scope>
    <source>
        <strain evidence="8">PKUAC-SCTA174</strain>
    </source>
</reference>
<dbReference type="InterPro" id="IPR004358">
    <property type="entry name" value="Sig_transdc_His_kin-like_C"/>
</dbReference>
<dbReference type="PANTHER" id="PTHR43711:SF26">
    <property type="entry name" value="SENSOR HISTIDINE KINASE RCSC"/>
    <property type="match status" value="1"/>
</dbReference>
<dbReference type="Proteomes" id="UP001163152">
    <property type="component" value="Chromosome"/>
</dbReference>
<dbReference type="Pfam" id="PF02518">
    <property type="entry name" value="HATPase_c"/>
    <property type="match status" value="1"/>
</dbReference>
<dbReference type="PANTHER" id="PTHR43711">
    <property type="entry name" value="TWO-COMPONENT HISTIDINE KINASE"/>
    <property type="match status" value="1"/>
</dbReference>
<dbReference type="CDD" id="cd00075">
    <property type="entry name" value="HATPase"/>
    <property type="match status" value="1"/>
</dbReference>
<protein>
    <recommendedName>
        <fullName evidence="2">histidine kinase</fullName>
        <ecNumber evidence="2">2.7.13.3</ecNumber>
    </recommendedName>
</protein>
<keyword evidence="4" id="KW-0808">Transferase</keyword>
<keyword evidence="6" id="KW-0902">Two-component regulatory system</keyword>
<gene>
    <name evidence="8" type="ORF">OXH18_13205</name>
</gene>
<dbReference type="InterPro" id="IPR036097">
    <property type="entry name" value="HisK_dim/P_sf"/>
</dbReference>
<dbReference type="EMBL" id="CP113797">
    <property type="protein sequence ID" value="WAL58153.1"/>
    <property type="molecule type" value="Genomic_DNA"/>
</dbReference>
<evidence type="ECO:0000259" key="7">
    <source>
        <dbReference type="PROSITE" id="PS50109"/>
    </source>
</evidence>
<dbReference type="Pfam" id="PF00512">
    <property type="entry name" value="HisKA"/>
    <property type="match status" value="1"/>
</dbReference>
<dbReference type="GO" id="GO:0000155">
    <property type="term" value="F:phosphorelay sensor kinase activity"/>
    <property type="evidence" value="ECO:0007669"/>
    <property type="project" value="InterPro"/>
</dbReference>
<comment type="catalytic activity">
    <reaction evidence="1">
        <text>ATP + protein L-histidine = ADP + protein N-phospho-L-histidine.</text>
        <dbReference type="EC" id="2.7.13.3"/>
    </reaction>
</comment>
<keyword evidence="8" id="KW-0067">ATP-binding</keyword>
<dbReference type="CDD" id="cd00082">
    <property type="entry name" value="HisKA"/>
    <property type="match status" value="1"/>
</dbReference>
<dbReference type="InterPro" id="IPR003661">
    <property type="entry name" value="HisK_dim/P_dom"/>
</dbReference>
<evidence type="ECO:0000256" key="2">
    <source>
        <dbReference type="ARBA" id="ARBA00012438"/>
    </source>
</evidence>
<dbReference type="KEGG" id="tsin:OXH18_13205"/>
<dbReference type="InterPro" id="IPR029016">
    <property type="entry name" value="GAF-like_dom_sf"/>
</dbReference>
<evidence type="ECO:0000313" key="8">
    <source>
        <dbReference type="EMBL" id="WAL58153.1"/>
    </source>
</evidence>
<dbReference type="AlphaFoldDB" id="A0A9E8Z7Z7"/>
<dbReference type="Gene3D" id="3.30.565.10">
    <property type="entry name" value="Histidine kinase-like ATPase, C-terminal domain"/>
    <property type="match status" value="1"/>
</dbReference>
<evidence type="ECO:0000256" key="4">
    <source>
        <dbReference type="ARBA" id="ARBA00022679"/>
    </source>
</evidence>
<dbReference type="SUPFAM" id="SSF47384">
    <property type="entry name" value="Homodimeric domain of signal transducing histidine kinase"/>
    <property type="match status" value="1"/>
</dbReference>
<dbReference type="InterPro" id="IPR003594">
    <property type="entry name" value="HATPase_dom"/>
</dbReference>
<keyword evidence="9" id="KW-1185">Reference proteome</keyword>
<dbReference type="InterPro" id="IPR005467">
    <property type="entry name" value="His_kinase_dom"/>
</dbReference>
<dbReference type="InterPro" id="IPR003018">
    <property type="entry name" value="GAF"/>
</dbReference>
<dbReference type="PROSITE" id="PS50109">
    <property type="entry name" value="HIS_KIN"/>
    <property type="match status" value="1"/>
</dbReference>
<dbReference type="RefSeq" id="WP_268607550.1">
    <property type="nucleotide sequence ID" value="NZ_CP113797.1"/>
</dbReference>
<keyword evidence="5" id="KW-0418">Kinase</keyword>
<dbReference type="SMART" id="SM00388">
    <property type="entry name" value="HisKA"/>
    <property type="match status" value="1"/>
</dbReference>
<name>A0A9E8Z7Z7_9CYAN</name>
<keyword evidence="8" id="KW-0547">Nucleotide-binding</keyword>
<proteinExistence type="predicted"/>
<dbReference type="Pfam" id="PF01590">
    <property type="entry name" value="GAF"/>
    <property type="match status" value="1"/>
</dbReference>
<dbReference type="SUPFAM" id="SSF55874">
    <property type="entry name" value="ATPase domain of HSP90 chaperone/DNA topoisomerase II/histidine kinase"/>
    <property type="match status" value="1"/>
</dbReference>
<dbReference type="InterPro" id="IPR050736">
    <property type="entry name" value="Sensor_HK_Regulatory"/>
</dbReference>
<dbReference type="Gene3D" id="1.10.287.130">
    <property type="match status" value="1"/>
</dbReference>
<sequence>MPASSEFITLCRSQVTLLTQGLGAALSIIYLTDELTDATDAKLIPIVAYPDAVTDWGDDRIFSLLSQGRAPASSRLLLADSSSSAITPISWPIPSESDSPLPPLQAAEMALLRQQQMVLPLMHQDVVMGLLVTARADRAWNDSEQAQIEKIAETIAIACVLDQRSQWFAQDRHQQELLQEQKHDLFDNLVHQFRNPLTALRTFGKLLIKRLQPTDSNRSIAEGIVRESDRLQELLQQFDVVIDLDEQGLRRLLAPTAQENDQLDTELDAENLDAEISAELESETNSSTQPVTANALPRVVAREFDALDARLFGTTVSKSTSPALLPGSNVLVGRSMQLAPHSVTEVLTPLLESASAIAQDRQLILQTEIPSNLPFILIDLNFLREVLTNLIDNALKYTPSGGLIYVGVYASIPPKEAEHKQPLQETPSQQTIVIADTGPGIPPQDLEHLFERHYRGVQSQTDIPGTGLGLAIARELIQQMHGTIKIFSPAQSSGFQLPSAPVAAQNLPGTAVVVQLPEV</sequence>
<evidence type="ECO:0000256" key="3">
    <source>
        <dbReference type="ARBA" id="ARBA00022553"/>
    </source>
</evidence>
<evidence type="ECO:0000256" key="5">
    <source>
        <dbReference type="ARBA" id="ARBA00022777"/>
    </source>
</evidence>
<dbReference type="GO" id="GO:0005524">
    <property type="term" value="F:ATP binding"/>
    <property type="evidence" value="ECO:0007669"/>
    <property type="project" value="UniProtKB-KW"/>
</dbReference>
<keyword evidence="3" id="KW-0597">Phosphoprotein</keyword>
<feature type="domain" description="Histidine kinase" evidence="7">
    <location>
        <begin position="188"/>
        <end position="519"/>
    </location>
</feature>
<evidence type="ECO:0000313" key="9">
    <source>
        <dbReference type="Proteomes" id="UP001163152"/>
    </source>
</evidence>
<dbReference type="Gene3D" id="3.30.450.40">
    <property type="match status" value="1"/>
</dbReference>
<accession>A0A9E8Z7Z7</accession>
<evidence type="ECO:0000256" key="1">
    <source>
        <dbReference type="ARBA" id="ARBA00000085"/>
    </source>
</evidence>
<dbReference type="InterPro" id="IPR036890">
    <property type="entry name" value="HATPase_C_sf"/>
</dbReference>
<evidence type="ECO:0000256" key="6">
    <source>
        <dbReference type="ARBA" id="ARBA00023012"/>
    </source>
</evidence>